<dbReference type="EMBL" id="CM042045">
    <property type="protein sequence ID" value="KAI3683040.1"/>
    <property type="molecule type" value="Genomic_DNA"/>
</dbReference>
<evidence type="ECO:0000313" key="1">
    <source>
        <dbReference type="EMBL" id="KAI3683040.1"/>
    </source>
</evidence>
<keyword evidence="2" id="KW-1185">Reference proteome</keyword>
<name>A0ACB8YC82_9ASTR</name>
<gene>
    <name evidence="1" type="ORF">L1987_83530</name>
</gene>
<proteinExistence type="predicted"/>
<protein>
    <submittedName>
        <fullName evidence="1">Uncharacterized protein</fullName>
    </submittedName>
</protein>
<sequence length="156" mass="17830">MSQNQMKIWKRTCFSRWLGCKCTGADNLLIHVVFQHEFLTKLNPRTDELYYSIGSETLRNGIAVSEPMPMSDNIPKVGEKLDKLLELGLKDEGKVDRLLELVQQVVSNIEEEGYRKRKFVVEGEEEEEIDTEFVKNILDEDYAAAYGTPGLSVEAK</sequence>
<accession>A0ACB8YC82</accession>
<reference evidence="2" key="1">
    <citation type="journal article" date="2022" name="Mol. Ecol. Resour.">
        <title>The genomes of chicory, endive, great burdock and yacon provide insights into Asteraceae palaeo-polyploidization history and plant inulin production.</title>
        <authorList>
            <person name="Fan W."/>
            <person name="Wang S."/>
            <person name="Wang H."/>
            <person name="Wang A."/>
            <person name="Jiang F."/>
            <person name="Liu H."/>
            <person name="Zhao H."/>
            <person name="Xu D."/>
            <person name="Zhang Y."/>
        </authorList>
    </citation>
    <scope>NUCLEOTIDE SEQUENCE [LARGE SCALE GENOMIC DNA]</scope>
    <source>
        <strain evidence="2">cv. Yunnan</strain>
    </source>
</reference>
<dbReference type="Proteomes" id="UP001056120">
    <property type="component" value="Linkage Group LG28"/>
</dbReference>
<evidence type="ECO:0000313" key="2">
    <source>
        <dbReference type="Proteomes" id="UP001056120"/>
    </source>
</evidence>
<reference evidence="1 2" key="2">
    <citation type="journal article" date="2022" name="Mol. Ecol. Resour.">
        <title>The genomes of chicory, endive, great burdock and yacon provide insights into Asteraceae paleo-polyploidization history and plant inulin production.</title>
        <authorList>
            <person name="Fan W."/>
            <person name="Wang S."/>
            <person name="Wang H."/>
            <person name="Wang A."/>
            <person name="Jiang F."/>
            <person name="Liu H."/>
            <person name="Zhao H."/>
            <person name="Xu D."/>
            <person name="Zhang Y."/>
        </authorList>
    </citation>
    <scope>NUCLEOTIDE SEQUENCE [LARGE SCALE GENOMIC DNA]</scope>
    <source>
        <strain evidence="2">cv. Yunnan</strain>
        <tissue evidence="1">Leaves</tissue>
    </source>
</reference>
<comment type="caution">
    <text evidence="1">The sequence shown here is derived from an EMBL/GenBank/DDBJ whole genome shotgun (WGS) entry which is preliminary data.</text>
</comment>
<organism evidence="1 2">
    <name type="scientific">Smallanthus sonchifolius</name>
    <dbReference type="NCBI Taxonomy" id="185202"/>
    <lineage>
        <taxon>Eukaryota</taxon>
        <taxon>Viridiplantae</taxon>
        <taxon>Streptophyta</taxon>
        <taxon>Embryophyta</taxon>
        <taxon>Tracheophyta</taxon>
        <taxon>Spermatophyta</taxon>
        <taxon>Magnoliopsida</taxon>
        <taxon>eudicotyledons</taxon>
        <taxon>Gunneridae</taxon>
        <taxon>Pentapetalae</taxon>
        <taxon>asterids</taxon>
        <taxon>campanulids</taxon>
        <taxon>Asterales</taxon>
        <taxon>Asteraceae</taxon>
        <taxon>Asteroideae</taxon>
        <taxon>Heliantheae alliance</taxon>
        <taxon>Millerieae</taxon>
        <taxon>Smallanthus</taxon>
    </lineage>
</organism>